<gene>
    <name evidence="3" type="ORF">UCREL1_8063</name>
</gene>
<feature type="transmembrane region" description="Helical" evidence="2">
    <location>
        <begin position="12"/>
        <end position="40"/>
    </location>
</feature>
<proteinExistence type="predicted"/>
<evidence type="ECO:0000256" key="2">
    <source>
        <dbReference type="SAM" id="Phobius"/>
    </source>
</evidence>
<dbReference type="AlphaFoldDB" id="M7SKU4"/>
<keyword evidence="2" id="KW-0472">Membrane</keyword>
<evidence type="ECO:0000313" key="3">
    <source>
        <dbReference type="EMBL" id="EMR64973.1"/>
    </source>
</evidence>
<feature type="compositionally biased region" description="Gly residues" evidence="1">
    <location>
        <begin position="83"/>
        <end position="95"/>
    </location>
</feature>
<reference evidence="4" key="1">
    <citation type="journal article" date="2013" name="Genome Announc.">
        <title>Draft genome sequence of the grapevine dieback fungus Eutypa lata UCR-EL1.</title>
        <authorList>
            <person name="Blanco-Ulate B."/>
            <person name="Rolshausen P.E."/>
            <person name="Cantu D."/>
        </authorList>
    </citation>
    <scope>NUCLEOTIDE SEQUENCE [LARGE SCALE GENOMIC DNA]</scope>
    <source>
        <strain evidence="4">UCR-EL1</strain>
    </source>
</reference>
<keyword evidence="2" id="KW-1133">Transmembrane helix</keyword>
<dbReference type="HOGENOM" id="CLU_1447671_0_0_1"/>
<organism evidence="3 4">
    <name type="scientific">Eutypa lata (strain UCR-EL1)</name>
    <name type="common">Grapevine dieback disease fungus</name>
    <name type="synonym">Eutypa armeniacae</name>
    <dbReference type="NCBI Taxonomy" id="1287681"/>
    <lineage>
        <taxon>Eukaryota</taxon>
        <taxon>Fungi</taxon>
        <taxon>Dikarya</taxon>
        <taxon>Ascomycota</taxon>
        <taxon>Pezizomycotina</taxon>
        <taxon>Sordariomycetes</taxon>
        <taxon>Xylariomycetidae</taxon>
        <taxon>Xylariales</taxon>
        <taxon>Diatrypaceae</taxon>
        <taxon>Eutypa</taxon>
    </lineage>
</organism>
<dbReference type="Proteomes" id="UP000012174">
    <property type="component" value="Unassembled WGS sequence"/>
</dbReference>
<dbReference type="EMBL" id="KB706956">
    <property type="protein sequence ID" value="EMR64973.1"/>
    <property type="molecule type" value="Genomic_DNA"/>
</dbReference>
<feature type="compositionally biased region" description="Basic and acidic residues" evidence="1">
    <location>
        <begin position="96"/>
        <end position="117"/>
    </location>
</feature>
<evidence type="ECO:0000313" key="4">
    <source>
        <dbReference type="Proteomes" id="UP000012174"/>
    </source>
</evidence>
<protein>
    <submittedName>
        <fullName evidence="3">Uncharacterized protein</fullName>
    </submittedName>
</protein>
<feature type="compositionally biased region" description="Basic and acidic residues" evidence="1">
    <location>
        <begin position="145"/>
        <end position="155"/>
    </location>
</feature>
<name>M7SKU4_EUTLA</name>
<dbReference type="KEGG" id="ela:UCREL1_8063"/>
<feature type="region of interest" description="Disordered" evidence="1">
    <location>
        <begin position="48"/>
        <end position="117"/>
    </location>
</feature>
<feature type="region of interest" description="Disordered" evidence="1">
    <location>
        <begin position="134"/>
        <end position="166"/>
    </location>
</feature>
<feature type="compositionally biased region" description="Basic and acidic residues" evidence="1">
    <location>
        <begin position="48"/>
        <end position="71"/>
    </location>
</feature>
<evidence type="ECO:0000256" key="1">
    <source>
        <dbReference type="SAM" id="MobiDB-lite"/>
    </source>
</evidence>
<sequence length="187" mass="20540">MTTQSPVQTAPLLSHGTIIAITAAAAGGICVLAFLLWALLRRAKTRRETKAQEFGERLRNGTLKRSNETRGESANNEDDEDGSGSGGGGGVGGGNHDNDDGGCRIEDNEEVPMRDDERIPYKYELSNENRILQFEESTEWAEGGPESRAETERPEMLAAQGDVEQEERARRIFEGIEKARERAGVYD</sequence>
<accession>M7SKU4</accession>
<keyword evidence="2" id="KW-0812">Transmembrane</keyword>
<keyword evidence="4" id="KW-1185">Reference proteome</keyword>